<evidence type="ECO:0000313" key="2">
    <source>
        <dbReference type="EMBL" id="KFO36721.1"/>
    </source>
</evidence>
<organism evidence="2 3">
    <name type="scientific">Fukomys damarensis</name>
    <name type="common">Damaraland mole rat</name>
    <name type="synonym">Cryptomys damarensis</name>
    <dbReference type="NCBI Taxonomy" id="885580"/>
    <lineage>
        <taxon>Eukaryota</taxon>
        <taxon>Metazoa</taxon>
        <taxon>Chordata</taxon>
        <taxon>Craniata</taxon>
        <taxon>Vertebrata</taxon>
        <taxon>Euteleostomi</taxon>
        <taxon>Mammalia</taxon>
        <taxon>Eutheria</taxon>
        <taxon>Euarchontoglires</taxon>
        <taxon>Glires</taxon>
        <taxon>Rodentia</taxon>
        <taxon>Hystricomorpha</taxon>
        <taxon>Bathyergidae</taxon>
        <taxon>Fukomys</taxon>
    </lineage>
</organism>
<keyword evidence="3" id="KW-1185">Reference proteome</keyword>
<name>A0A091EMB6_FUKDA</name>
<sequence>MAPVYDQPRQYEKPVTDTSWFCPYSRVLTSHSYSLTPENHCRGLVVLDTSYANYRAPVTRQSLLNTGTRPAMRSPRAPRSGGAPAGLSAAAATTLAGLRGAGPWWEGSL</sequence>
<proteinExistence type="predicted"/>
<dbReference type="EMBL" id="KN121328">
    <property type="protein sequence ID" value="KFO36721.1"/>
    <property type="molecule type" value="Genomic_DNA"/>
</dbReference>
<protein>
    <submittedName>
        <fullName evidence="2">Uncharacterized protein</fullName>
    </submittedName>
</protein>
<evidence type="ECO:0000313" key="3">
    <source>
        <dbReference type="Proteomes" id="UP000028990"/>
    </source>
</evidence>
<gene>
    <name evidence="2" type="ORF">H920_01947</name>
</gene>
<feature type="compositionally biased region" description="Low complexity" evidence="1">
    <location>
        <begin position="69"/>
        <end position="88"/>
    </location>
</feature>
<reference evidence="2 3" key="1">
    <citation type="submission" date="2013-11" db="EMBL/GenBank/DDBJ databases">
        <title>The Damaraland mole rat (Fukomys damarensis) genome and evolution of African mole rats.</title>
        <authorList>
            <person name="Gladyshev V.N."/>
            <person name="Fang X."/>
        </authorList>
    </citation>
    <scope>NUCLEOTIDE SEQUENCE [LARGE SCALE GENOMIC DNA]</scope>
    <source>
        <tissue evidence="2">Liver</tissue>
    </source>
</reference>
<feature type="region of interest" description="Disordered" evidence="1">
    <location>
        <begin position="62"/>
        <end position="88"/>
    </location>
</feature>
<accession>A0A091EMB6</accession>
<dbReference type="AlphaFoldDB" id="A0A091EMB6"/>
<evidence type="ECO:0000256" key="1">
    <source>
        <dbReference type="SAM" id="MobiDB-lite"/>
    </source>
</evidence>
<dbReference type="Proteomes" id="UP000028990">
    <property type="component" value="Unassembled WGS sequence"/>
</dbReference>